<keyword evidence="1" id="KW-0001">2Fe-2S</keyword>
<gene>
    <name evidence="7" type="ORF">CLV71_10513</name>
</gene>
<keyword evidence="4" id="KW-0411">Iron-sulfur</keyword>
<dbReference type="GO" id="GO:0051537">
    <property type="term" value="F:2 iron, 2 sulfur cluster binding"/>
    <property type="evidence" value="ECO:0007669"/>
    <property type="project" value="UniProtKB-KW"/>
</dbReference>
<dbReference type="Pfam" id="PF09360">
    <property type="entry name" value="zf-CDGSH"/>
    <property type="match status" value="1"/>
</dbReference>
<dbReference type="GO" id="GO:0005737">
    <property type="term" value="C:cytoplasm"/>
    <property type="evidence" value="ECO:0007669"/>
    <property type="project" value="UniProtKB-ARBA"/>
</dbReference>
<keyword evidence="2" id="KW-0479">Metal-binding</keyword>
<dbReference type="GO" id="GO:0046872">
    <property type="term" value="F:metal ion binding"/>
    <property type="evidence" value="ECO:0007669"/>
    <property type="project" value="UniProtKB-KW"/>
</dbReference>
<proteinExistence type="predicted"/>
<organism evidence="7 8">
    <name type="scientific">Actinophytocola oryzae</name>
    <dbReference type="NCBI Taxonomy" id="502181"/>
    <lineage>
        <taxon>Bacteria</taxon>
        <taxon>Bacillati</taxon>
        <taxon>Actinomycetota</taxon>
        <taxon>Actinomycetes</taxon>
        <taxon>Pseudonocardiales</taxon>
        <taxon>Pseudonocardiaceae</taxon>
    </lineage>
</organism>
<evidence type="ECO:0000256" key="3">
    <source>
        <dbReference type="ARBA" id="ARBA00023004"/>
    </source>
</evidence>
<evidence type="ECO:0000256" key="1">
    <source>
        <dbReference type="ARBA" id="ARBA00022714"/>
    </source>
</evidence>
<evidence type="ECO:0000313" key="8">
    <source>
        <dbReference type="Proteomes" id="UP000294927"/>
    </source>
</evidence>
<dbReference type="EMBL" id="SOCP01000005">
    <property type="protein sequence ID" value="TDV51884.1"/>
    <property type="molecule type" value="Genomic_DNA"/>
</dbReference>
<evidence type="ECO:0000256" key="5">
    <source>
        <dbReference type="SAM" id="MobiDB-lite"/>
    </source>
</evidence>
<name>A0A4R7VQE1_9PSEU</name>
<accession>A0A4R7VQE1</accession>
<keyword evidence="8" id="KW-1185">Reference proteome</keyword>
<sequence length="71" mass="8016">MSRADAPVVITEYRNGPLLVRGNFRILDADGEEIPTTRRTVALCRCGRSAQKPWCDSSHKIKRQPRGTFTD</sequence>
<dbReference type="InterPro" id="IPR018967">
    <property type="entry name" value="FeS-contain_CDGSH-typ"/>
</dbReference>
<feature type="domain" description="Iron-binding zinc finger CDGSH type" evidence="6">
    <location>
        <begin position="29"/>
        <end position="65"/>
    </location>
</feature>
<evidence type="ECO:0000256" key="4">
    <source>
        <dbReference type="ARBA" id="ARBA00023014"/>
    </source>
</evidence>
<dbReference type="OrthoDB" id="9800162at2"/>
<dbReference type="Gene3D" id="3.40.5.90">
    <property type="entry name" value="CDGSH iron-sulfur domain, mitoNEET-type"/>
    <property type="match status" value="1"/>
</dbReference>
<dbReference type="RefSeq" id="WP_133903316.1">
    <property type="nucleotide sequence ID" value="NZ_SOCP01000005.1"/>
</dbReference>
<evidence type="ECO:0000256" key="2">
    <source>
        <dbReference type="ARBA" id="ARBA00022723"/>
    </source>
</evidence>
<dbReference type="SMART" id="SM00704">
    <property type="entry name" value="ZnF_CDGSH"/>
    <property type="match status" value="1"/>
</dbReference>
<comment type="caution">
    <text evidence="7">The sequence shown here is derived from an EMBL/GenBank/DDBJ whole genome shotgun (WGS) entry which is preliminary data.</text>
</comment>
<dbReference type="AlphaFoldDB" id="A0A4R7VQE1"/>
<feature type="region of interest" description="Disordered" evidence="5">
    <location>
        <begin position="51"/>
        <end position="71"/>
    </location>
</feature>
<evidence type="ECO:0000313" key="7">
    <source>
        <dbReference type="EMBL" id="TDV51884.1"/>
    </source>
</evidence>
<reference evidence="7 8" key="1">
    <citation type="submission" date="2019-03" db="EMBL/GenBank/DDBJ databases">
        <title>Genomic Encyclopedia of Archaeal and Bacterial Type Strains, Phase II (KMG-II): from individual species to whole genera.</title>
        <authorList>
            <person name="Goeker M."/>
        </authorList>
    </citation>
    <scope>NUCLEOTIDE SEQUENCE [LARGE SCALE GENOMIC DNA]</scope>
    <source>
        <strain evidence="7 8">DSM 45499</strain>
    </source>
</reference>
<dbReference type="Proteomes" id="UP000294927">
    <property type="component" value="Unassembled WGS sequence"/>
</dbReference>
<evidence type="ECO:0000259" key="6">
    <source>
        <dbReference type="SMART" id="SM00704"/>
    </source>
</evidence>
<dbReference type="InterPro" id="IPR042216">
    <property type="entry name" value="MitoNEET_CISD"/>
</dbReference>
<protein>
    <submittedName>
        <fullName evidence="7">Iron-binding CDGSH zinc finger protein</fullName>
    </submittedName>
</protein>
<keyword evidence="3" id="KW-0408">Iron</keyword>